<gene>
    <name evidence="4" type="ORF">HHM13_07265</name>
    <name evidence="3" type="ORF">HHM24_08520</name>
</gene>
<comment type="caution">
    <text evidence="4">The sequence shown here is derived from an EMBL/GenBank/DDBJ whole genome shotgun (WGS) entry which is preliminary data.</text>
</comment>
<dbReference type="InterPro" id="IPR052710">
    <property type="entry name" value="CAAX_protease"/>
</dbReference>
<evidence type="ECO:0000256" key="1">
    <source>
        <dbReference type="SAM" id="Phobius"/>
    </source>
</evidence>
<keyword evidence="1" id="KW-0472">Membrane</keyword>
<organism evidence="4 6">
    <name type="scientific">Staphylococcus capitis</name>
    <dbReference type="NCBI Taxonomy" id="29388"/>
    <lineage>
        <taxon>Bacteria</taxon>
        <taxon>Bacillati</taxon>
        <taxon>Bacillota</taxon>
        <taxon>Bacilli</taxon>
        <taxon>Bacillales</taxon>
        <taxon>Staphylococcaceae</taxon>
        <taxon>Staphylococcus</taxon>
    </lineage>
</organism>
<feature type="transmembrane region" description="Helical" evidence="1">
    <location>
        <begin position="148"/>
        <end position="166"/>
    </location>
</feature>
<feature type="transmembrane region" description="Helical" evidence="1">
    <location>
        <begin position="106"/>
        <end position="128"/>
    </location>
</feature>
<dbReference type="Pfam" id="PF02517">
    <property type="entry name" value="Rce1-like"/>
    <property type="match status" value="1"/>
</dbReference>
<dbReference type="GO" id="GO:0008237">
    <property type="term" value="F:metallopeptidase activity"/>
    <property type="evidence" value="ECO:0007669"/>
    <property type="project" value="UniProtKB-KW"/>
</dbReference>
<keyword evidence="1" id="KW-1133">Transmembrane helix</keyword>
<sequence length="260" mass="30318">MNRETQSIEKKRHIPLWNSKKVVKKDILLIPAYIFFQSIIPIIVVFGILGITAMITQHAPPDWFYNLSLSISFVLAQGLVLMLFFALHKFYIASVARKQFKNAKKYVRQILIVVIITFVLMLLIEWLVQWLPASLRFGVTQYERRVEGLFLHPIALCFTFISMVILRPMIEQLIYRHIIIHELGKKWNKKIMIVISIVIESIVHTYDMASIFEIIPYLLIASGATYLYIRTGQNLAVAYLYQVGVQCFIFLEILSKVYIF</sequence>
<dbReference type="EMBL" id="JABBLX010000023">
    <property type="protein sequence ID" value="NMK97888.1"/>
    <property type="molecule type" value="Genomic_DNA"/>
</dbReference>
<evidence type="ECO:0000313" key="3">
    <source>
        <dbReference type="EMBL" id="NMK54764.1"/>
    </source>
</evidence>
<dbReference type="Proteomes" id="UP000550736">
    <property type="component" value="Unassembled WGS sequence"/>
</dbReference>
<keyword evidence="4" id="KW-0378">Hydrolase</keyword>
<dbReference type="NCBIfam" id="NF041768">
    <property type="entry name" value="acyl_LnsB_CPBP"/>
    <property type="match status" value="1"/>
</dbReference>
<dbReference type="GO" id="GO:0080120">
    <property type="term" value="P:CAAX-box protein maturation"/>
    <property type="evidence" value="ECO:0007669"/>
    <property type="project" value="UniProtKB-ARBA"/>
</dbReference>
<protein>
    <submittedName>
        <fullName evidence="4">CPBP family intramembrane metalloprotease</fullName>
    </submittedName>
</protein>
<dbReference type="InterPro" id="IPR056566">
    <property type="entry name" value="Acyl_LnsB_CPBP-like"/>
</dbReference>
<dbReference type="RefSeq" id="WP_023351168.1">
    <property type="nucleotide sequence ID" value="NZ_CBCPJN010000002.1"/>
</dbReference>
<dbReference type="AlphaFoldDB" id="A0A7X9ZJD8"/>
<feature type="domain" description="CAAX prenyl protease 2/Lysostaphin resistance protein A-like" evidence="2">
    <location>
        <begin position="156"/>
        <end position="240"/>
    </location>
</feature>
<feature type="transmembrane region" description="Helical" evidence="1">
    <location>
        <begin position="27"/>
        <end position="51"/>
    </location>
</feature>
<dbReference type="GO" id="GO:0006508">
    <property type="term" value="P:proteolysis"/>
    <property type="evidence" value="ECO:0007669"/>
    <property type="project" value="UniProtKB-KW"/>
</dbReference>
<evidence type="ECO:0000313" key="5">
    <source>
        <dbReference type="Proteomes" id="UP000538955"/>
    </source>
</evidence>
<evidence type="ECO:0000259" key="2">
    <source>
        <dbReference type="Pfam" id="PF02517"/>
    </source>
</evidence>
<proteinExistence type="predicted"/>
<dbReference type="Proteomes" id="UP000538955">
    <property type="component" value="Unassembled WGS sequence"/>
</dbReference>
<dbReference type="GO" id="GO:0004175">
    <property type="term" value="F:endopeptidase activity"/>
    <property type="evidence" value="ECO:0007669"/>
    <property type="project" value="UniProtKB-ARBA"/>
</dbReference>
<dbReference type="EMBL" id="JABBMI010000069">
    <property type="protein sequence ID" value="NMK54764.1"/>
    <property type="molecule type" value="Genomic_DNA"/>
</dbReference>
<keyword evidence="4" id="KW-0482">Metalloprotease</keyword>
<evidence type="ECO:0000313" key="6">
    <source>
        <dbReference type="Proteomes" id="UP000550736"/>
    </source>
</evidence>
<feature type="transmembrane region" description="Helical" evidence="1">
    <location>
        <begin position="63"/>
        <end position="85"/>
    </location>
</feature>
<accession>A0A7X9ZJD8</accession>
<dbReference type="InterPro" id="IPR003675">
    <property type="entry name" value="Rce1/LyrA-like_dom"/>
</dbReference>
<feature type="transmembrane region" description="Helical" evidence="1">
    <location>
        <begin position="236"/>
        <end position="259"/>
    </location>
</feature>
<keyword evidence="1" id="KW-0812">Transmembrane</keyword>
<evidence type="ECO:0000313" key="4">
    <source>
        <dbReference type="EMBL" id="NMK97888.1"/>
    </source>
</evidence>
<name>A0A7X9ZJD8_STACP</name>
<dbReference type="PANTHER" id="PTHR36435:SF1">
    <property type="entry name" value="CAAX AMINO TERMINAL PROTEASE FAMILY PROTEIN"/>
    <property type="match status" value="1"/>
</dbReference>
<keyword evidence="5" id="KW-1185">Reference proteome</keyword>
<dbReference type="PANTHER" id="PTHR36435">
    <property type="entry name" value="SLR1288 PROTEIN"/>
    <property type="match status" value="1"/>
</dbReference>
<keyword evidence="4" id="KW-0645">Protease</keyword>
<reference evidence="5 6" key="1">
    <citation type="submission" date="2020-04" db="EMBL/GenBank/DDBJ databases">
        <title>The Epidemiology and Molecular Characteristics of Linezolid-Resistant Staphylococcus capitis in Huashan Hospital, Shanghai.</title>
        <authorList>
            <person name="Ding L."/>
            <person name="Li P."/>
            <person name="Yang Y."/>
            <person name="Lin D."/>
            <person name="Xu X."/>
        </authorList>
    </citation>
    <scope>NUCLEOTIDE SEQUENCE [LARGE SCALE GENOMIC DNA]</scope>
    <source>
        <strain evidence="4 6">12-86</strain>
        <strain evidence="3 5">17-84</strain>
    </source>
</reference>